<dbReference type="RefSeq" id="WP_116430354.1">
    <property type="nucleotide sequence ID" value="NZ_NMUF01000001.1"/>
</dbReference>
<dbReference type="EMBL" id="NMUF01000001">
    <property type="protein sequence ID" value="RFB00348.1"/>
    <property type="molecule type" value="Genomic_DNA"/>
</dbReference>
<dbReference type="AlphaFoldDB" id="A0A371R741"/>
<sequence>MAGKNAVYIAVIAVVVLAVATYIAAAYAGRNATDSFYPAEEAGQKVEFNSYEDAVRYINNFVKGTSDFLSSRIRAALSESNVKYLNKSELRGTAVERYINRTVAVVEANGKIYAVVLPQNSTSPTDRFEVYEAKTGKKIPSTTVVQTKVTNEYKLPLDQNTTIVINIRGIIYKVYIKELAQPFTVITVYNYYRVSWYSGNNWAASVYAAGYFTIDMQTGVKDVLPDGWLDTNYNVVTVCYRDVKVYYSASYRYGAVQTVAVHSNYMCPGATWLYSYPWIGIDGVTGQWIYPSGIPADKSWSPTNCLCNNVQIASQPPTFPG</sequence>
<organism evidence="2 3">
    <name type="scientific">Pyrobaculum aerophilum</name>
    <dbReference type="NCBI Taxonomy" id="13773"/>
    <lineage>
        <taxon>Archaea</taxon>
        <taxon>Thermoproteota</taxon>
        <taxon>Thermoprotei</taxon>
        <taxon>Thermoproteales</taxon>
        <taxon>Thermoproteaceae</taxon>
        <taxon>Pyrobaculum</taxon>
    </lineage>
</organism>
<accession>A0A371R741</accession>
<dbReference type="Proteomes" id="UP000256877">
    <property type="component" value="Unassembled WGS sequence"/>
</dbReference>
<evidence type="ECO:0000313" key="3">
    <source>
        <dbReference type="Proteomes" id="UP000256877"/>
    </source>
</evidence>
<keyword evidence="1" id="KW-0472">Membrane</keyword>
<evidence type="ECO:0000256" key="1">
    <source>
        <dbReference type="SAM" id="Phobius"/>
    </source>
</evidence>
<proteinExistence type="predicted"/>
<dbReference type="OrthoDB" id="23401at2157"/>
<name>A0A371R741_9CREN</name>
<reference evidence="2 3" key="1">
    <citation type="submission" date="2017-07" db="EMBL/GenBank/DDBJ databases">
        <title>Draft genome sequence of aerobic hyperthermophilic archaea, Pyrobaculum aerophilum YKB31 and YKB32.</title>
        <authorList>
            <person name="Mochizuki T."/>
            <person name="Berliner A.J."/>
            <person name="Yoshida-Takashima Y."/>
            <person name="Takaki Y."/>
            <person name="Nunoura T."/>
            <person name="Takai K."/>
        </authorList>
    </citation>
    <scope>NUCLEOTIDE SEQUENCE [LARGE SCALE GENOMIC DNA]</scope>
    <source>
        <strain evidence="2 3">YKB32</strain>
    </source>
</reference>
<keyword evidence="1" id="KW-0812">Transmembrane</keyword>
<protein>
    <submittedName>
        <fullName evidence="2">Uncharacterized protein</fullName>
    </submittedName>
</protein>
<feature type="transmembrane region" description="Helical" evidence="1">
    <location>
        <begin position="6"/>
        <end position="28"/>
    </location>
</feature>
<gene>
    <name evidence="2" type="ORF">CGL52_00345</name>
</gene>
<evidence type="ECO:0000313" key="2">
    <source>
        <dbReference type="EMBL" id="RFB00348.1"/>
    </source>
</evidence>
<keyword evidence="1" id="KW-1133">Transmembrane helix</keyword>
<comment type="caution">
    <text evidence="2">The sequence shown here is derived from an EMBL/GenBank/DDBJ whole genome shotgun (WGS) entry which is preliminary data.</text>
</comment>